<dbReference type="InterPro" id="IPR001893">
    <property type="entry name" value="Cys-rich_GLG1_repeat"/>
</dbReference>
<evidence type="ECO:0008006" key="4">
    <source>
        <dbReference type="Google" id="ProtNLM"/>
    </source>
</evidence>
<reference evidence="2 3" key="1">
    <citation type="submission" date="2016-07" db="EMBL/GenBank/DDBJ databases">
        <title>Draft Genome Sequence of Methylobrevis pamukkalensis PK2.</title>
        <authorList>
            <person name="Vasilenko O.V."/>
            <person name="Doronina N.V."/>
            <person name="Shmareva M.N."/>
            <person name="Tarlachkov S.V."/>
            <person name="Mustakhimov I."/>
            <person name="Trotsenko Y.A."/>
        </authorList>
    </citation>
    <scope>NUCLEOTIDE SEQUENCE [LARGE SCALE GENOMIC DNA]</scope>
    <source>
        <strain evidence="2 3">PK2</strain>
    </source>
</reference>
<dbReference type="Pfam" id="PF00839">
    <property type="entry name" value="Cys_rich_FGFR"/>
    <property type="match status" value="1"/>
</dbReference>
<gene>
    <name evidence="2" type="ORF">A6302_00710</name>
</gene>
<dbReference type="EMBL" id="MCRJ01000010">
    <property type="protein sequence ID" value="ODN71977.1"/>
    <property type="molecule type" value="Genomic_DNA"/>
</dbReference>
<feature type="chain" id="PRO_5009128999" description="Cysteine rich repeat protein" evidence="1">
    <location>
        <begin position="26"/>
        <end position="102"/>
    </location>
</feature>
<dbReference type="RefSeq" id="WP_069305827.1">
    <property type="nucleotide sequence ID" value="NZ_MCRJ01000010.1"/>
</dbReference>
<dbReference type="GO" id="GO:0016020">
    <property type="term" value="C:membrane"/>
    <property type="evidence" value="ECO:0007669"/>
    <property type="project" value="InterPro"/>
</dbReference>
<organism evidence="2 3">
    <name type="scientific">Methylobrevis pamukkalensis</name>
    <dbReference type="NCBI Taxonomy" id="1439726"/>
    <lineage>
        <taxon>Bacteria</taxon>
        <taxon>Pseudomonadati</taxon>
        <taxon>Pseudomonadota</taxon>
        <taxon>Alphaproteobacteria</taxon>
        <taxon>Hyphomicrobiales</taxon>
        <taxon>Pleomorphomonadaceae</taxon>
        <taxon>Methylobrevis</taxon>
    </lineage>
</organism>
<feature type="signal peptide" evidence="1">
    <location>
        <begin position="1"/>
        <end position="25"/>
    </location>
</feature>
<dbReference type="AlphaFoldDB" id="A0A1E3H6M3"/>
<proteinExistence type="predicted"/>
<name>A0A1E3H6M3_9HYPH</name>
<dbReference type="OrthoDB" id="7060861at2"/>
<protein>
    <recommendedName>
        <fullName evidence="4">Cysteine rich repeat protein</fullName>
    </recommendedName>
</protein>
<evidence type="ECO:0000313" key="2">
    <source>
        <dbReference type="EMBL" id="ODN71977.1"/>
    </source>
</evidence>
<evidence type="ECO:0000313" key="3">
    <source>
        <dbReference type="Proteomes" id="UP000094622"/>
    </source>
</evidence>
<keyword evidence="3" id="KW-1185">Reference proteome</keyword>
<evidence type="ECO:0000256" key="1">
    <source>
        <dbReference type="SAM" id="SignalP"/>
    </source>
</evidence>
<comment type="caution">
    <text evidence="2">The sequence shown here is derived from an EMBL/GenBank/DDBJ whole genome shotgun (WGS) entry which is preliminary data.</text>
</comment>
<sequence length="102" mass="10579">MIRRPIYPFALAATLVTGLSMPLAAGPAQAQAAASKLSPEAKAELRTLVRACRTDIRRFCSGVEPGEGRMMACMSAQEADLSAGCATAIADARARREKAAGG</sequence>
<keyword evidence="1" id="KW-0732">Signal</keyword>
<dbReference type="Proteomes" id="UP000094622">
    <property type="component" value="Unassembled WGS sequence"/>
</dbReference>
<accession>A0A1E3H6M3</accession>